<gene>
    <name evidence="1" type="ORF">I8J34_03840</name>
</gene>
<accession>A0A944HBH6</accession>
<dbReference type="RefSeq" id="WP_214360048.1">
    <property type="nucleotide sequence ID" value="NZ_JAEKFT010000003.1"/>
</dbReference>
<dbReference type="EMBL" id="JAEKFT010000003">
    <property type="protein sequence ID" value="MBT0960296.1"/>
    <property type="molecule type" value="Genomic_DNA"/>
</dbReference>
<protein>
    <submittedName>
        <fullName evidence="1">Uncharacterized protein</fullName>
    </submittedName>
</protein>
<name>A0A944HBH6_DENI1</name>
<keyword evidence="2" id="KW-1185">Reference proteome</keyword>
<proteinExistence type="predicted"/>
<comment type="caution">
    <text evidence="1">The sequence shown here is derived from an EMBL/GenBank/DDBJ whole genome shotgun (WGS) entry which is preliminary data.</text>
</comment>
<dbReference type="AlphaFoldDB" id="A0A944HBH6"/>
<reference evidence="2" key="1">
    <citation type="journal article" date="2022" name="ISME J.">
        <title>Genetic and phylogenetic analysis of dissimilatory iodate-reducing bacteria identifies potential niches across the world's oceans.</title>
        <authorList>
            <person name="Reyes-Umana V."/>
            <person name="Henning Z."/>
            <person name="Lee K."/>
            <person name="Barnum T.P."/>
            <person name="Coates J.D."/>
        </authorList>
    </citation>
    <scope>NUCLEOTIDE SEQUENCE [LARGE SCALE GENOMIC DNA]</scope>
    <source>
        <strain evidence="2">IR12</strain>
    </source>
</reference>
<sequence>MLHLAWEIAQLPLYTLWREETPAYIAWAVIHCTAGDGLIALGTYAAASAAVRSIAWPWESPGSGLAVLWASGLGWTAFSEWRHVQNLGSWAYAESMPTLAGIGLAPLAQWVIVPGLALWCLREWHPVRAPADSMPPTGDENRRH</sequence>
<evidence type="ECO:0000313" key="1">
    <source>
        <dbReference type="EMBL" id="MBT0960296.1"/>
    </source>
</evidence>
<dbReference type="Proteomes" id="UP000694660">
    <property type="component" value="Unassembled WGS sequence"/>
</dbReference>
<organism evidence="1 2">
    <name type="scientific">Denitromonas iodatirespirans</name>
    <dbReference type="NCBI Taxonomy" id="2795389"/>
    <lineage>
        <taxon>Bacteria</taxon>
        <taxon>Pseudomonadati</taxon>
        <taxon>Pseudomonadota</taxon>
        <taxon>Betaproteobacteria</taxon>
        <taxon>Rhodocyclales</taxon>
        <taxon>Zoogloeaceae</taxon>
        <taxon>Denitromonas</taxon>
    </lineage>
</organism>
<evidence type="ECO:0000313" key="2">
    <source>
        <dbReference type="Proteomes" id="UP000694660"/>
    </source>
</evidence>